<sequence length="76" mass="9105">MDIQTGLYNTYECPYKCEYTTNKDLYMNATAIIYHIRAEHKELPKTRSPNQLYIFFLDESPSYTYEHFKVHLSALM</sequence>
<protein>
    <submittedName>
        <fullName evidence="3">Glyco_tran_10_N domain-containing protein</fullName>
    </submittedName>
</protein>
<dbReference type="WBParaSite" id="MhA1_Contig1104.frz3.gene9">
    <property type="protein sequence ID" value="MhA1_Contig1104.frz3.gene9"/>
    <property type="gene ID" value="MhA1_Contig1104.frz3.gene9"/>
</dbReference>
<dbReference type="SUPFAM" id="SSF53756">
    <property type="entry name" value="UDP-Glycosyltransferase/glycogen phosphorylase"/>
    <property type="match status" value="1"/>
</dbReference>
<evidence type="ECO:0000313" key="3">
    <source>
        <dbReference type="WBParaSite" id="MhA1_Contig1104.frz3.gene9"/>
    </source>
</evidence>
<name>A0A1I8AZ20_MELHA</name>
<dbReference type="InterPro" id="IPR031481">
    <property type="entry name" value="Glyco_tran_10_N"/>
</dbReference>
<dbReference type="Proteomes" id="UP000095281">
    <property type="component" value="Unplaced"/>
</dbReference>
<reference evidence="3" key="1">
    <citation type="submission" date="2016-11" db="UniProtKB">
        <authorList>
            <consortium name="WormBaseParasite"/>
        </authorList>
    </citation>
    <scope>IDENTIFICATION</scope>
</reference>
<accession>A0A1I8AZ20</accession>
<dbReference type="AlphaFoldDB" id="A0A1I8AZ20"/>
<organism evidence="2 3">
    <name type="scientific">Meloidogyne hapla</name>
    <name type="common">Root-knot nematode worm</name>
    <dbReference type="NCBI Taxonomy" id="6305"/>
    <lineage>
        <taxon>Eukaryota</taxon>
        <taxon>Metazoa</taxon>
        <taxon>Ecdysozoa</taxon>
        <taxon>Nematoda</taxon>
        <taxon>Chromadorea</taxon>
        <taxon>Rhabditida</taxon>
        <taxon>Tylenchina</taxon>
        <taxon>Tylenchomorpha</taxon>
        <taxon>Tylenchoidea</taxon>
        <taxon>Meloidogynidae</taxon>
        <taxon>Meloidogyninae</taxon>
        <taxon>Meloidogyne</taxon>
    </lineage>
</organism>
<keyword evidence="2" id="KW-1185">Reference proteome</keyword>
<dbReference type="Pfam" id="PF17039">
    <property type="entry name" value="Glyco_tran_10_N"/>
    <property type="match status" value="1"/>
</dbReference>
<feature type="domain" description="Fucosyltransferase N-terminal" evidence="1">
    <location>
        <begin position="15"/>
        <end position="66"/>
    </location>
</feature>
<evidence type="ECO:0000313" key="2">
    <source>
        <dbReference type="Proteomes" id="UP000095281"/>
    </source>
</evidence>
<proteinExistence type="predicted"/>
<evidence type="ECO:0000259" key="1">
    <source>
        <dbReference type="Pfam" id="PF17039"/>
    </source>
</evidence>